<protein>
    <submittedName>
        <fullName evidence="1">Uncharacterized protein</fullName>
    </submittedName>
</protein>
<dbReference type="EMBL" id="CP106794">
    <property type="protein sequence ID" value="UXY24955.1"/>
    <property type="molecule type" value="Genomic_DNA"/>
</dbReference>
<dbReference type="RefSeq" id="WP_263235209.1">
    <property type="nucleotide sequence ID" value="NZ_CP106794.1"/>
</dbReference>
<keyword evidence="1" id="KW-0614">Plasmid</keyword>
<evidence type="ECO:0000313" key="2">
    <source>
        <dbReference type="Proteomes" id="UP001061298"/>
    </source>
</evidence>
<organism evidence="1 2">
    <name type="scientific">Streptomyces cynarae</name>
    <dbReference type="NCBI Taxonomy" id="2981134"/>
    <lineage>
        <taxon>Bacteria</taxon>
        <taxon>Bacillati</taxon>
        <taxon>Actinomycetota</taxon>
        <taxon>Actinomycetes</taxon>
        <taxon>Kitasatosporales</taxon>
        <taxon>Streptomycetaceae</taxon>
        <taxon>Streptomyces</taxon>
    </lineage>
</organism>
<proteinExistence type="predicted"/>
<keyword evidence="2" id="KW-1185">Reference proteome</keyword>
<dbReference type="Proteomes" id="UP001061298">
    <property type="component" value="Plasmid punmamed2"/>
</dbReference>
<name>A0ABY6EE68_9ACTN</name>
<accession>A0ABY6EE68</accession>
<geneLocation type="plasmid" evidence="1 2">
    <name>punmamed2</name>
</geneLocation>
<sequence>MTARINSSAAARADAKAERDALGAQFDAMLLAVAGLRAAIEADHVLWRGWKEQARTFLLAAVTGLAPASFVRGSDRREIAAALGGAGWFLAHERHQSRTASAGITPKLEAVVAAAAPLQRHPSREVVAATDRLLTAVFSYHESRDPQHLEAAAADFGNAVRGELHPVPRRRLWRRRGDR</sequence>
<reference evidence="1" key="1">
    <citation type="submission" date="2022-10" db="EMBL/GenBank/DDBJ databases">
        <authorList>
            <person name="Mo P."/>
        </authorList>
    </citation>
    <scope>NUCLEOTIDE SEQUENCE</scope>
    <source>
        <strain evidence="1">HUAS 13-4</strain>
        <plasmid evidence="1">punmamed2</plasmid>
    </source>
</reference>
<evidence type="ECO:0000313" key="1">
    <source>
        <dbReference type="EMBL" id="UXY24955.1"/>
    </source>
</evidence>
<gene>
    <name evidence="1" type="ORF">N8I84_41710</name>
</gene>